<organism evidence="2 3">
    <name type="scientific">Gracilibacillus salitolerans</name>
    <dbReference type="NCBI Taxonomy" id="2663022"/>
    <lineage>
        <taxon>Bacteria</taxon>
        <taxon>Bacillati</taxon>
        <taxon>Bacillota</taxon>
        <taxon>Bacilli</taxon>
        <taxon>Bacillales</taxon>
        <taxon>Bacillaceae</taxon>
        <taxon>Gracilibacillus</taxon>
    </lineage>
</organism>
<keyword evidence="3" id="KW-1185">Reference proteome</keyword>
<gene>
    <name evidence="2" type="ORF">GI584_11615</name>
</gene>
<evidence type="ECO:0000313" key="3">
    <source>
        <dbReference type="Proteomes" id="UP000339690"/>
    </source>
</evidence>
<name>A0A5Q2TNH4_9BACI</name>
<evidence type="ECO:0000256" key="1">
    <source>
        <dbReference type="SAM" id="MobiDB-lite"/>
    </source>
</evidence>
<dbReference type="RefSeq" id="WP_153791328.1">
    <property type="nucleotide sequence ID" value="NZ_CP045915.1"/>
</dbReference>
<accession>A0A5Q2TNH4</accession>
<dbReference type="KEGG" id="grc:GI584_11615"/>
<dbReference type="EMBL" id="CP045915">
    <property type="protein sequence ID" value="QGH34638.1"/>
    <property type="molecule type" value="Genomic_DNA"/>
</dbReference>
<reference evidence="2 3" key="1">
    <citation type="submission" date="2019-11" db="EMBL/GenBank/DDBJ databases">
        <title>Gracilibacillus salitolerans sp. nov., a moderate halophile isolated from a saline soil in northwest China.</title>
        <authorList>
            <person name="Gan L."/>
        </authorList>
    </citation>
    <scope>NUCLEOTIDE SEQUENCE [LARGE SCALE GENOMIC DNA]</scope>
    <source>
        <strain evidence="2 3">SCU50</strain>
    </source>
</reference>
<protein>
    <recommendedName>
        <fullName evidence="4">SipL SPOCS domain-containing protein</fullName>
    </recommendedName>
</protein>
<evidence type="ECO:0008006" key="4">
    <source>
        <dbReference type="Google" id="ProtNLM"/>
    </source>
</evidence>
<feature type="compositionally biased region" description="Basic and acidic residues" evidence="1">
    <location>
        <begin position="28"/>
        <end position="40"/>
    </location>
</feature>
<feature type="region of interest" description="Disordered" evidence="1">
    <location>
        <begin position="19"/>
        <end position="40"/>
    </location>
</feature>
<dbReference type="AlphaFoldDB" id="A0A5Q2TNH4"/>
<evidence type="ECO:0000313" key="2">
    <source>
        <dbReference type="EMBL" id="QGH34638.1"/>
    </source>
</evidence>
<sequence length="251" mass="26708">MTHQKCGVKVEVPGKIPIKPKSRRKKHDCPPKKHDCPSKEHAAGCECNVKKPALQPARLTNDCVVVNSLVGTKSVQKVAELTLPLTALGLDVLEDLVSVQLVPNLNEVTQNARILRDKVVNIGVLPVTITVTIAGVEAPVTLDTTIPFQEHTDFPGACPEDTLQETPLEVEGIFTQPGVPVVTGPVVGDLVTGILFKVILRTNITVTRPIIQDAQGNICDVNPNRCDNLGNAPSFTLPAPANGDGGIIPLS</sequence>
<dbReference type="Proteomes" id="UP000339690">
    <property type="component" value="Chromosome"/>
</dbReference>
<proteinExistence type="predicted"/>